<organism evidence="3 4">
    <name type="scientific">Noviherbaspirillum cavernae</name>
    <dbReference type="NCBI Taxonomy" id="2320862"/>
    <lineage>
        <taxon>Bacteria</taxon>
        <taxon>Pseudomonadati</taxon>
        <taxon>Pseudomonadota</taxon>
        <taxon>Betaproteobacteria</taxon>
        <taxon>Burkholderiales</taxon>
        <taxon>Oxalobacteraceae</taxon>
        <taxon>Noviherbaspirillum</taxon>
    </lineage>
</organism>
<feature type="transmembrane region" description="Helical" evidence="1">
    <location>
        <begin position="285"/>
        <end position="307"/>
    </location>
</feature>
<dbReference type="CDD" id="cd04179">
    <property type="entry name" value="DPM_DPG-synthase_like"/>
    <property type="match status" value="1"/>
</dbReference>
<evidence type="ECO:0000256" key="1">
    <source>
        <dbReference type="SAM" id="Phobius"/>
    </source>
</evidence>
<dbReference type="EMBL" id="QYUN01000002">
    <property type="protein sequence ID" value="RJG04663.1"/>
    <property type="molecule type" value="Genomic_DNA"/>
</dbReference>
<keyword evidence="1" id="KW-0812">Transmembrane</keyword>
<evidence type="ECO:0000313" key="4">
    <source>
        <dbReference type="Proteomes" id="UP000285190"/>
    </source>
</evidence>
<dbReference type="AlphaFoldDB" id="A0A418WX16"/>
<protein>
    <submittedName>
        <fullName evidence="3">Glycosyltransferase family 2 protein</fullName>
    </submittedName>
</protein>
<dbReference type="PANTHER" id="PTHR10859:SF105">
    <property type="entry name" value="DOLICHYL-PHOSPHATE BETA-D-MANNOSYLTRANSFERASE"/>
    <property type="match status" value="1"/>
</dbReference>
<dbReference type="Gene3D" id="3.90.550.10">
    <property type="entry name" value="Spore Coat Polysaccharide Biosynthesis Protein SpsA, Chain A"/>
    <property type="match status" value="1"/>
</dbReference>
<gene>
    <name evidence="3" type="ORF">D3870_00280</name>
</gene>
<keyword evidence="3" id="KW-0808">Transferase</keyword>
<keyword evidence="4" id="KW-1185">Reference proteome</keyword>
<dbReference type="InterPro" id="IPR029044">
    <property type="entry name" value="Nucleotide-diphossugar_trans"/>
</dbReference>
<dbReference type="OrthoDB" id="276604at2"/>
<comment type="caution">
    <text evidence="3">The sequence shown here is derived from an EMBL/GenBank/DDBJ whole genome shotgun (WGS) entry which is preliminary data.</text>
</comment>
<dbReference type="GO" id="GO:0006487">
    <property type="term" value="P:protein N-linked glycosylation"/>
    <property type="evidence" value="ECO:0007669"/>
    <property type="project" value="TreeGrafter"/>
</dbReference>
<feature type="transmembrane region" description="Helical" evidence="1">
    <location>
        <begin position="251"/>
        <end position="279"/>
    </location>
</feature>
<evidence type="ECO:0000313" key="3">
    <source>
        <dbReference type="EMBL" id="RJG04663.1"/>
    </source>
</evidence>
<keyword evidence="1" id="KW-0472">Membrane</keyword>
<dbReference type="Proteomes" id="UP000285190">
    <property type="component" value="Unassembled WGS sequence"/>
</dbReference>
<dbReference type="GO" id="GO:0016740">
    <property type="term" value="F:transferase activity"/>
    <property type="evidence" value="ECO:0007669"/>
    <property type="project" value="UniProtKB-KW"/>
</dbReference>
<name>A0A418WX16_9BURK</name>
<dbReference type="SUPFAM" id="SSF53448">
    <property type="entry name" value="Nucleotide-diphospho-sugar transferases"/>
    <property type="match status" value="1"/>
</dbReference>
<accession>A0A418WX16</accession>
<proteinExistence type="predicted"/>
<reference evidence="3 4" key="1">
    <citation type="submission" date="2018-09" db="EMBL/GenBank/DDBJ databases">
        <authorList>
            <person name="Zhu H."/>
        </authorList>
    </citation>
    <scope>NUCLEOTIDE SEQUENCE [LARGE SCALE GENOMIC DNA]</scope>
    <source>
        <strain evidence="3 4">K2R10-39</strain>
    </source>
</reference>
<sequence length="334" mass="37716">MYRGKKISVVVPAYNEETQIGRVIETMPDLVDMIVIVNDCSKDRTSEVIRNHPGYLAGRVTLLEHAVNQGVGGAIATGYKWSRDNAYDVAVVMAGDGQMDPDDLPAILDPVVDDEADYTKGNRLVTGEAFKKIPKIRFFGNSALSLFTKIVSGYWHVADSQTGYTAINAEALQAIDWDAMYKRYGQPNDLLVKLNVAGMRVVDVPIEPVYNVGEKSGIKVRKVVFTIGSLLVRLFFWRLKEKYIIRNFHPLVFFYAFGFFGVGLSALLFIRLIALWIAQGAVPEITFLSWLFSFSLGFNSLFFAMWFDYEENKHLNPPLRSRDVKRILNKPHSQ</sequence>
<evidence type="ECO:0000259" key="2">
    <source>
        <dbReference type="Pfam" id="PF00535"/>
    </source>
</evidence>
<dbReference type="RefSeq" id="WP_119735701.1">
    <property type="nucleotide sequence ID" value="NZ_QYUN01000002.1"/>
</dbReference>
<feature type="domain" description="Glycosyltransferase 2-like" evidence="2">
    <location>
        <begin position="8"/>
        <end position="174"/>
    </location>
</feature>
<dbReference type="InterPro" id="IPR001173">
    <property type="entry name" value="Glyco_trans_2-like"/>
</dbReference>
<keyword evidence="1" id="KW-1133">Transmembrane helix</keyword>
<dbReference type="Pfam" id="PF00535">
    <property type="entry name" value="Glycos_transf_2"/>
    <property type="match status" value="1"/>
</dbReference>
<dbReference type="PANTHER" id="PTHR10859">
    <property type="entry name" value="GLYCOSYL TRANSFERASE"/>
    <property type="match status" value="1"/>
</dbReference>